<dbReference type="RefSeq" id="WP_035939752.1">
    <property type="nucleotide sequence ID" value="NZ_CADFFX010000023.1"/>
</dbReference>
<sequence length="92" mass="10145">MLDRPGLIDSSIAKAVSLNSEGFLAMELDEQVIACINGAQADRHPMRKERHIQLHAWRFRVRQSVNCAQAASAAMDRSAIEPPRPLAPVPSQ</sequence>
<reference evidence="2 3" key="1">
    <citation type="submission" date="2014-03" db="EMBL/GenBank/DDBJ databases">
        <title>Draft Genome Sequences of Four Burkholderia Strains.</title>
        <authorList>
            <person name="Liu X.Y."/>
            <person name="Li C.X."/>
            <person name="Xu J.H."/>
        </authorList>
    </citation>
    <scope>NUCLEOTIDE SEQUENCE [LARGE SCALE GENOMIC DNA]</scope>
    <source>
        <strain evidence="2 3">DSM 50014</strain>
    </source>
</reference>
<proteinExistence type="predicted"/>
<accession>A0A069PNZ6</accession>
<dbReference type="Proteomes" id="UP000027466">
    <property type="component" value="Unassembled WGS sequence"/>
</dbReference>
<feature type="region of interest" description="Disordered" evidence="1">
    <location>
        <begin position="73"/>
        <end position="92"/>
    </location>
</feature>
<keyword evidence="3" id="KW-1185">Reference proteome</keyword>
<comment type="caution">
    <text evidence="2">The sequence shown here is derived from an EMBL/GenBank/DDBJ whole genome shotgun (WGS) entry which is preliminary data.</text>
</comment>
<evidence type="ECO:0000313" key="3">
    <source>
        <dbReference type="Proteomes" id="UP000027466"/>
    </source>
</evidence>
<protein>
    <submittedName>
        <fullName evidence="2">Uncharacterized protein</fullName>
    </submittedName>
</protein>
<feature type="compositionally biased region" description="Pro residues" evidence="1">
    <location>
        <begin position="82"/>
        <end position="92"/>
    </location>
</feature>
<dbReference type="AlphaFoldDB" id="A0A069PNZ6"/>
<gene>
    <name evidence="2" type="ORF">BG61_09740</name>
</gene>
<name>A0A069PNZ6_9BURK</name>
<organism evidence="2 3">
    <name type="scientific">Caballeronia glathei</name>
    <dbReference type="NCBI Taxonomy" id="60547"/>
    <lineage>
        <taxon>Bacteria</taxon>
        <taxon>Pseudomonadati</taxon>
        <taxon>Pseudomonadota</taxon>
        <taxon>Betaproteobacteria</taxon>
        <taxon>Burkholderiales</taxon>
        <taxon>Burkholderiaceae</taxon>
        <taxon>Caballeronia</taxon>
    </lineage>
</organism>
<dbReference type="EMBL" id="JFHC01000017">
    <property type="protein sequence ID" value="KDR42423.1"/>
    <property type="molecule type" value="Genomic_DNA"/>
</dbReference>
<evidence type="ECO:0000256" key="1">
    <source>
        <dbReference type="SAM" id="MobiDB-lite"/>
    </source>
</evidence>
<evidence type="ECO:0000313" key="2">
    <source>
        <dbReference type="EMBL" id="KDR42423.1"/>
    </source>
</evidence>